<name>A0A426Z920_ENSVE</name>
<gene>
    <name evidence="2" type="ORF">B296_00033555</name>
</gene>
<evidence type="ECO:0000256" key="1">
    <source>
        <dbReference type="SAM" id="MobiDB-lite"/>
    </source>
</evidence>
<accession>A0A426Z920</accession>
<feature type="region of interest" description="Disordered" evidence="1">
    <location>
        <begin position="1"/>
        <end position="42"/>
    </location>
</feature>
<protein>
    <submittedName>
        <fullName evidence="2">Uncharacterized protein</fullName>
    </submittedName>
</protein>
<comment type="caution">
    <text evidence="2">The sequence shown here is derived from an EMBL/GenBank/DDBJ whole genome shotgun (WGS) entry which is preliminary data.</text>
</comment>
<dbReference type="Proteomes" id="UP000287651">
    <property type="component" value="Unassembled WGS sequence"/>
</dbReference>
<organism evidence="2 3">
    <name type="scientific">Ensete ventricosum</name>
    <name type="common">Abyssinian banana</name>
    <name type="synonym">Musa ensete</name>
    <dbReference type="NCBI Taxonomy" id="4639"/>
    <lineage>
        <taxon>Eukaryota</taxon>
        <taxon>Viridiplantae</taxon>
        <taxon>Streptophyta</taxon>
        <taxon>Embryophyta</taxon>
        <taxon>Tracheophyta</taxon>
        <taxon>Spermatophyta</taxon>
        <taxon>Magnoliopsida</taxon>
        <taxon>Liliopsida</taxon>
        <taxon>Zingiberales</taxon>
        <taxon>Musaceae</taxon>
        <taxon>Ensete</taxon>
    </lineage>
</organism>
<evidence type="ECO:0000313" key="3">
    <source>
        <dbReference type="Proteomes" id="UP000287651"/>
    </source>
</evidence>
<dbReference type="AlphaFoldDB" id="A0A426Z920"/>
<sequence>MNPLPAVAEDDDLEQGSPPGGHGGRVNRPKSEPPNTNGTEKEKRLCDCLALIGFRTVGGGATQARLPDGWDDVDIINRTHESAKPSTPPDPSFDSRRSDGNGSRTAAAPGKGALSKMHA</sequence>
<dbReference type="EMBL" id="AMZH03007769">
    <property type="protein sequence ID" value="RRT60480.1"/>
    <property type="molecule type" value="Genomic_DNA"/>
</dbReference>
<proteinExistence type="predicted"/>
<reference evidence="2 3" key="1">
    <citation type="journal article" date="2014" name="Agronomy (Basel)">
        <title>A Draft Genome Sequence for Ensete ventricosum, the Drought-Tolerant Tree Against Hunger.</title>
        <authorList>
            <person name="Harrison J."/>
            <person name="Moore K.A."/>
            <person name="Paszkiewicz K."/>
            <person name="Jones T."/>
            <person name="Grant M."/>
            <person name="Ambacheew D."/>
            <person name="Muzemil S."/>
            <person name="Studholme D.J."/>
        </authorList>
    </citation>
    <scope>NUCLEOTIDE SEQUENCE [LARGE SCALE GENOMIC DNA]</scope>
</reference>
<evidence type="ECO:0000313" key="2">
    <source>
        <dbReference type="EMBL" id="RRT60480.1"/>
    </source>
</evidence>
<feature type="region of interest" description="Disordered" evidence="1">
    <location>
        <begin position="76"/>
        <end position="119"/>
    </location>
</feature>